<sequence length="533" mass="58599">MLRCLAHGLLLLSAVLLLVPWEAPACALAVPRSWTKRTADGAFELSSRMGERAFGPATLSLREVRSDKKLWEHTLQEAPYEQQALLSPSGPYVALVDDFSAEFTVYGPGGEARKLSLEPQLTAGEKRKLPQTSCGQQWVSAARFEGELLVLEVPTGGRVPPMYAQPKGTAVRFEPKTRQLTRDAPVPEKSTAELIQAYQGASEPPQRQRLAQELLERSMDVKEGGDAALSRFWQELLRAPGTQPRLQEMAVMGLGATGTEEEVRALARLPAGGPERDEKVFRALQQRVPAEAEAFGLRVLEERREPELLRARAMDFLGSRGEAVAERALPLALRDPSVQVREYALGALAQPPLRAKAVERALPFCQDGEERLRKRAADSLLRLLRGVESPEREQAMALLRGAKKQGQLKGFPEGYVILAGVADLEKKRAEALALYREGVKGLEARPKERKWPTADLRLEAKLQLAFEAKAQGKAAELKKWAEEVLGDEHKQTFVCAPKPNAYAGGQPPDGCRGGQFTADHVARQLLKGETAAR</sequence>
<accession>A0A250JE21</accession>
<proteinExistence type="predicted"/>
<dbReference type="Proteomes" id="UP000217257">
    <property type="component" value="Chromosome"/>
</dbReference>
<protein>
    <recommendedName>
        <fullName evidence="3">HEAT repeat domain-containing protein</fullName>
    </recommendedName>
</protein>
<reference evidence="1 2" key="1">
    <citation type="submission" date="2017-06" db="EMBL/GenBank/DDBJ databases">
        <title>Sequencing and comparative analysis of myxobacterial genomes.</title>
        <authorList>
            <person name="Rupp O."/>
            <person name="Goesmann A."/>
            <person name="Sogaard-Andersen L."/>
        </authorList>
    </citation>
    <scope>NUCLEOTIDE SEQUENCE [LARGE SCALE GENOMIC DNA]</scope>
    <source>
        <strain evidence="1 2">DSM 52655</strain>
    </source>
</reference>
<dbReference type="RefSeq" id="WP_095989736.1">
    <property type="nucleotide sequence ID" value="NZ_CP022098.1"/>
</dbReference>
<dbReference type="Gene3D" id="1.25.10.10">
    <property type="entry name" value="Leucine-rich Repeat Variant"/>
    <property type="match status" value="1"/>
</dbReference>
<name>A0A250JE21_9BACT</name>
<dbReference type="AlphaFoldDB" id="A0A250JE21"/>
<dbReference type="InterPro" id="IPR016024">
    <property type="entry name" value="ARM-type_fold"/>
</dbReference>
<organism evidence="1 2">
    <name type="scientific">Cystobacter fuscus</name>
    <dbReference type="NCBI Taxonomy" id="43"/>
    <lineage>
        <taxon>Bacteria</taxon>
        <taxon>Pseudomonadati</taxon>
        <taxon>Myxococcota</taxon>
        <taxon>Myxococcia</taxon>
        <taxon>Myxococcales</taxon>
        <taxon>Cystobacterineae</taxon>
        <taxon>Archangiaceae</taxon>
        <taxon>Cystobacter</taxon>
    </lineage>
</organism>
<dbReference type="SUPFAM" id="SSF48371">
    <property type="entry name" value="ARM repeat"/>
    <property type="match status" value="1"/>
</dbReference>
<dbReference type="InterPro" id="IPR011989">
    <property type="entry name" value="ARM-like"/>
</dbReference>
<evidence type="ECO:0008006" key="3">
    <source>
        <dbReference type="Google" id="ProtNLM"/>
    </source>
</evidence>
<gene>
    <name evidence="1" type="ORF">CYFUS_007612</name>
</gene>
<evidence type="ECO:0000313" key="1">
    <source>
        <dbReference type="EMBL" id="ATB42135.1"/>
    </source>
</evidence>
<evidence type="ECO:0000313" key="2">
    <source>
        <dbReference type="Proteomes" id="UP000217257"/>
    </source>
</evidence>
<dbReference type="EMBL" id="CP022098">
    <property type="protein sequence ID" value="ATB42135.1"/>
    <property type="molecule type" value="Genomic_DNA"/>
</dbReference>
<dbReference type="KEGG" id="cfus:CYFUS_007612"/>